<name>A0ACB8DDU7_DERSI</name>
<gene>
    <name evidence="1" type="ORF">HPB49_014141</name>
</gene>
<sequence length="1073" mass="116071">MADGERSGPSFPKRLKGKIPGEKSPEKVRGSPKGTGSPKSARGGGSDSPSSQHYPTTSVISPPEQDGELRKVGEQSSQKGTDSPKRVVPPANLQEKLPAKPITNDFPASSRANTSGRASPRKGDTPIRKSSPMRGDTSTKPAASLPKQSEAGVSKPGNASPRRLGPSIKLNKAMTPLKADESPLRGPAKRRKSGSTSPKGQSSPKRGPLPVRAGALSTSPGGAVAEPEGQSANIADSPPTVTSTPSGGSTPIRRASLDDAGVPAALEPRSAKNEVAATPTAKVPSTTRAAAARRRPTISLKDPRFRYFARALMAHRGRRAAEGHSGTSSPNGRVSPSAAPSNAAEDDNTILELGTSQVNRSTGGFGRRRSGAASPGYSRSWPGSGTKYDGEKRSRPSFVVLTGACFLALLVSAIMLVIVLQLISLFRAPSHQKHTGQRDASTSTKNPRSGTGVASIGDAYTVLLREAIDSDAKPCDNFYRFACGSWYRNHPHISSRAESFRYFIATAVTRMRNAKAEKAGEKPIDKAVRFLNACLATAEDTAANELKAVLAEAGLTWPDRSDGANFISALFFMARRLALPVFFGVDLLDGGASGRRTLTFPLDFVFQSILRRLKEHVISLQVVSYLRLAYDSLAVNGFDDARFSEILVGLVNMTDVFEVYLNSTDKEETLGGSTSLLRIAPLVPEEKWNALLKKYFEALISEVDNVVVFDSRSFAAILNLLKTRGEDRAKDILGCLCVHAALFYTKAEVRESFFGSPEEAMAQQERHCFRDVYGLFRPAVVRFLLKGAEEALADVSQLALRVGDEFRKSLRSGVPLQDQPYPYSEVTSFGKVFALLETSKPGSFLDLHEAYPNVTSRPLQNRVNFAERLARRSDFGIDESVDVARRPAKVAADHLREWEGDVGISYLGFRLAPYHLFFPWFSASAHHRAALYAGIGARLAAALYFNYAERRPFGRNVLLDGHRCLASNQEGLDAPLALELQAGVAGVGVAWRAYENMRRNITTEPETPSTEEGFGAIAGPRAFFAFGCHLFCGEEDGEKMCNVPLRHNADFARVFECKNVSLMNPEKKCDMFG</sequence>
<evidence type="ECO:0000313" key="2">
    <source>
        <dbReference type="Proteomes" id="UP000821865"/>
    </source>
</evidence>
<organism evidence="1 2">
    <name type="scientific">Dermacentor silvarum</name>
    <name type="common">Tick</name>
    <dbReference type="NCBI Taxonomy" id="543639"/>
    <lineage>
        <taxon>Eukaryota</taxon>
        <taxon>Metazoa</taxon>
        <taxon>Ecdysozoa</taxon>
        <taxon>Arthropoda</taxon>
        <taxon>Chelicerata</taxon>
        <taxon>Arachnida</taxon>
        <taxon>Acari</taxon>
        <taxon>Parasitiformes</taxon>
        <taxon>Ixodida</taxon>
        <taxon>Ixodoidea</taxon>
        <taxon>Ixodidae</taxon>
        <taxon>Rhipicephalinae</taxon>
        <taxon>Dermacentor</taxon>
    </lineage>
</organism>
<comment type="caution">
    <text evidence="1">The sequence shown here is derived from an EMBL/GenBank/DDBJ whole genome shotgun (WGS) entry which is preliminary data.</text>
</comment>
<evidence type="ECO:0000313" key="1">
    <source>
        <dbReference type="EMBL" id="KAH7966178.1"/>
    </source>
</evidence>
<accession>A0ACB8DDU7</accession>
<proteinExistence type="predicted"/>
<reference evidence="1" key="1">
    <citation type="submission" date="2020-05" db="EMBL/GenBank/DDBJ databases">
        <title>Large-scale comparative analyses of tick genomes elucidate their genetic diversity and vector capacities.</title>
        <authorList>
            <person name="Jia N."/>
            <person name="Wang J."/>
            <person name="Shi W."/>
            <person name="Du L."/>
            <person name="Sun Y."/>
            <person name="Zhan W."/>
            <person name="Jiang J."/>
            <person name="Wang Q."/>
            <person name="Zhang B."/>
            <person name="Ji P."/>
            <person name="Sakyi L.B."/>
            <person name="Cui X."/>
            <person name="Yuan T."/>
            <person name="Jiang B."/>
            <person name="Yang W."/>
            <person name="Lam T.T.-Y."/>
            <person name="Chang Q."/>
            <person name="Ding S."/>
            <person name="Wang X."/>
            <person name="Zhu J."/>
            <person name="Ruan X."/>
            <person name="Zhao L."/>
            <person name="Wei J."/>
            <person name="Que T."/>
            <person name="Du C."/>
            <person name="Cheng J."/>
            <person name="Dai P."/>
            <person name="Han X."/>
            <person name="Huang E."/>
            <person name="Gao Y."/>
            <person name="Liu J."/>
            <person name="Shao H."/>
            <person name="Ye R."/>
            <person name="Li L."/>
            <person name="Wei W."/>
            <person name="Wang X."/>
            <person name="Wang C."/>
            <person name="Yang T."/>
            <person name="Huo Q."/>
            <person name="Li W."/>
            <person name="Guo W."/>
            <person name="Chen H."/>
            <person name="Zhou L."/>
            <person name="Ni X."/>
            <person name="Tian J."/>
            <person name="Zhou Y."/>
            <person name="Sheng Y."/>
            <person name="Liu T."/>
            <person name="Pan Y."/>
            <person name="Xia L."/>
            <person name="Li J."/>
            <person name="Zhao F."/>
            <person name="Cao W."/>
        </authorList>
    </citation>
    <scope>NUCLEOTIDE SEQUENCE</scope>
    <source>
        <strain evidence="1">Dsil-2018</strain>
    </source>
</reference>
<keyword evidence="2" id="KW-1185">Reference proteome</keyword>
<protein>
    <submittedName>
        <fullName evidence="1">Uncharacterized protein</fullName>
    </submittedName>
</protein>
<dbReference type="EMBL" id="CM023471">
    <property type="protein sequence ID" value="KAH7966178.1"/>
    <property type="molecule type" value="Genomic_DNA"/>
</dbReference>
<dbReference type="Proteomes" id="UP000821865">
    <property type="component" value="Chromosome 2"/>
</dbReference>